<dbReference type="UniPathway" id="UPA00558">
    <property type="reaction ID" value="UER00616"/>
</dbReference>
<dbReference type="PANTHER" id="PTHR10067:SF17">
    <property type="entry name" value="PHOSPHATIDYLSERINE DECARBOXYLASE PROENZYME 2"/>
    <property type="match status" value="1"/>
</dbReference>
<evidence type="ECO:0000256" key="6">
    <source>
        <dbReference type="ARBA" id="ARBA00023145"/>
    </source>
</evidence>
<comment type="subcellular location">
    <subcellularLocation>
        <location evidence="11">Cell membrane</location>
        <topology evidence="11">Peripheral membrane protein</topology>
    </subcellularLocation>
</comment>
<dbReference type="AlphaFoldDB" id="A0A1V4SGA6"/>
<feature type="chain" id="PRO_5023396630" description="Phosphatidylserine decarboxylase alpha chain" evidence="11">
    <location>
        <begin position="256"/>
        <end position="301"/>
    </location>
</feature>
<dbReference type="NCBIfam" id="TIGR00163">
    <property type="entry name" value="PS_decarb"/>
    <property type="match status" value="1"/>
</dbReference>
<dbReference type="EMBL" id="MZGX01000023">
    <property type="protein sequence ID" value="OPX42890.1"/>
    <property type="molecule type" value="Genomic_DNA"/>
</dbReference>
<evidence type="ECO:0000256" key="8">
    <source>
        <dbReference type="ARBA" id="ARBA00023239"/>
    </source>
</evidence>
<keyword evidence="11" id="KW-1003">Cell membrane</keyword>
<evidence type="ECO:0000256" key="3">
    <source>
        <dbReference type="ARBA" id="ARBA00022793"/>
    </source>
</evidence>
<proteinExistence type="inferred from homology"/>
<reference evidence="12 13" key="1">
    <citation type="submission" date="2017-03" db="EMBL/GenBank/DDBJ databases">
        <title>Genome sequence of Clostridium hungatei DSM 14427.</title>
        <authorList>
            <person name="Poehlein A."/>
            <person name="Daniel R."/>
        </authorList>
    </citation>
    <scope>NUCLEOTIDE SEQUENCE [LARGE SCALE GENOMIC DNA]</scope>
    <source>
        <strain evidence="12 13">DSM 14427</strain>
    </source>
</reference>
<feature type="active site" description="Charge relay system; for autoendoproteolytic cleavage activity" evidence="11">
    <location>
        <position position="256"/>
    </location>
</feature>
<name>A0A1V4SGA6_RUMHU</name>
<keyword evidence="3 11" id="KW-0210">Decarboxylase</keyword>
<evidence type="ECO:0000256" key="7">
    <source>
        <dbReference type="ARBA" id="ARBA00023209"/>
    </source>
</evidence>
<keyword evidence="10 11" id="KW-0670">Pyruvate</keyword>
<evidence type="ECO:0000256" key="2">
    <source>
        <dbReference type="ARBA" id="ARBA00022516"/>
    </source>
</evidence>
<evidence type="ECO:0000256" key="10">
    <source>
        <dbReference type="ARBA" id="ARBA00023317"/>
    </source>
</evidence>
<dbReference type="Pfam" id="PF02666">
    <property type="entry name" value="PS_Dcarbxylase"/>
    <property type="match status" value="1"/>
</dbReference>
<dbReference type="InterPro" id="IPR033177">
    <property type="entry name" value="PSD-B"/>
</dbReference>
<evidence type="ECO:0000256" key="11">
    <source>
        <dbReference type="HAMAP-Rule" id="MF_00663"/>
    </source>
</evidence>
<dbReference type="EC" id="4.1.1.65" evidence="11"/>
<keyword evidence="5 11" id="KW-0472">Membrane</keyword>
<dbReference type="NCBIfam" id="NF001941">
    <property type="entry name" value="PRK00723.1"/>
    <property type="match status" value="1"/>
</dbReference>
<protein>
    <recommendedName>
        <fullName evidence="11">Phosphatidylserine decarboxylase proenzyme</fullName>
        <ecNumber evidence="11">4.1.1.65</ecNumber>
    </recommendedName>
    <component>
        <recommendedName>
            <fullName evidence="11">Phosphatidylserine decarboxylase alpha chain</fullName>
        </recommendedName>
    </component>
    <component>
        <recommendedName>
            <fullName evidence="11">Phosphatidylserine decarboxylase beta chain</fullName>
        </recommendedName>
    </component>
</protein>
<evidence type="ECO:0000256" key="1">
    <source>
        <dbReference type="ARBA" id="ARBA00005189"/>
    </source>
</evidence>
<dbReference type="RefSeq" id="WP_080065651.1">
    <property type="nucleotide sequence ID" value="NZ_MZGX01000023.1"/>
</dbReference>
<comment type="pathway">
    <text evidence="11">Phospholipid metabolism; phosphatidylethanolamine biosynthesis; phosphatidylethanolamine from CDP-diacylglycerol: step 2/2.</text>
</comment>
<feature type="modified residue" description="Pyruvic acid (Ser); by autocatalysis" evidence="11">
    <location>
        <position position="256"/>
    </location>
</feature>
<dbReference type="InterPro" id="IPR033179">
    <property type="entry name" value="PSD_type2_pro"/>
</dbReference>
<organism evidence="12 13">
    <name type="scientific">Ruminiclostridium hungatei</name>
    <name type="common">Clostridium hungatei</name>
    <dbReference type="NCBI Taxonomy" id="48256"/>
    <lineage>
        <taxon>Bacteria</taxon>
        <taxon>Bacillati</taxon>
        <taxon>Bacillota</taxon>
        <taxon>Clostridia</taxon>
        <taxon>Eubacteriales</taxon>
        <taxon>Oscillospiraceae</taxon>
        <taxon>Ruminiclostridium</taxon>
    </lineage>
</organism>
<keyword evidence="6 11" id="KW-0865">Zymogen</keyword>
<feature type="chain" id="PRO_5023396631" description="Phosphatidylserine decarboxylase beta chain" evidence="11">
    <location>
        <begin position="1"/>
        <end position="255"/>
    </location>
</feature>
<keyword evidence="8 11" id="KW-0456">Lyase</keyword>
<keyword evidence="13" id="KW-1185">Reference proteome</keyword>
<comment type="catalytic activity">
    <reaction evidence="11">
        <text>a 1,2-diacyl-sn-glycero-3-phospho-L-serine + H(+) = a 1,2-diacyl-sn-glycero-3-phosphoethanolamine + CO2</text>
        <dbReference type="Rhea" id="RHEA:20828"/>
        <dbReference type="ChEBI" id="CHEBI:15378"/>
        <dbReference type="ChEBI" id="CHEBI:16526"/>
        <dbReference type="ChEBI" id="CHEBI:57262"/>
        <dbReference type="ChEBI" id="CHEBI:64612"/>
        <dbReference type="EC" id="4.1.1.65"/>
    </reaction>
</comment>
<evidence type="ECO:0000256" key="5">
    <source>
        <dbReference type="ARBA" id="ARBA00023136"/>
    </source>
</evidence>
<evidence type="ECO:0000313" key="12">
    <source>
        <dbReference type="EMBL" id="OPX42890.1"/>
    </source>
</evidence>
<keyword evidence="4 11" id="KW-0443">Lipid metabolism</keyword>
<evidence type="ECO:0000313" key="13">
    <source>
        <dbReference type="Proteomes" id="UP000191554"/>
    </source>
</evidence>
<dbReference type="GO" id="GO:0005886">
    <property type="term" value="C:plasma membrane"/>
    <property type="evidence" value="ECO:0007669"/>
    <property type="project" value="UniProtKB-SubCell"/>
</dbReference>
<feature type="site" description="Cleavage (non-hydrolytic); by autocatalysis" evidence="11">
    <location>
        <begin position="255"/>
        <end position="256"/>
    </location>
</feature>
<comment type="subunit">
    <text evidence="11">Heterodimer of a large membrane-associated beta subunit and a small pyruvoyl-containing alpha subunit.</text>
</comment>
<dbReference type="HAMAP" id="MF_00663">
    <property type="entry name" value="PS_decarb_PSD_B_type2"/>
    <property type="match status" value="1"/>
</dbReference>
<dbReference type="InterPro" id="IPR003817">
    <property type="entry name" value="PS_Dcarbxylase"/>
</dbReference>
<feature type="active site" description="Schiff-base intermediate with substrate; via pyruvic acid; for decarboxylase activity" evidence="11">
    <location>
        <position position="256"/>
    </location>
</feature>
<dbReference type="GO" id="GO:0004609">
    <property type="term" value="F:phosphatidylserine decarboxylase activity"/>
    <property type="evidence" value="ECO:0007669"/>
    <property type="project" value="UniProtKB-UniRule"/>
</dbReference>
<comment type="pathway">
    <text evidence="1">Lipid metabolism.</text>
</comment>
<dbReference type="PANTHER" id="PTHR10067">
    <property type="entry name" value="PHOSPHATIDYLSERINE DECARBOXYLASE"/>
    <property type="match status" value="1"/>
</dbReference>
<evidence type="ECO:0000256" key="4">
    <source>
        <dbReference type="ARBA" id="ARBA00023098"/>
    </source>
</evidence>
<dbReference type="Proteomes" id="UP000191554">
    <property type="component" value="Unassembled WGS sequence"/>
</dbReference>
<dbReference type="GO" id="GO:0006646">
    <property type="term" value="P:phosphatidylethanolamine biosynthetic process"/>
    <property type="evidence" value="ECO:0007669"/>
    <property type="project" value="UniProtKB-UniRule"/>
</dbReference>
<comment type="function">
    <text evidence="11">Catalyzes the formation of phosphatidylethanolamine (PtdEtn) from phosphatidylserine (PtdSer).</text>
</comment>
<gene>
    <name evidence="11 12" type="primary">psd</name>
    <name evidence="12" type="ORF">CLHUN_32140</name>
</gene>
<sequence length="301" mass="33639">MIKIYNRKTGEYDLEKVAGGRLLNALYKTGPGKLGLELLIKRKIYSALTGFFCDLPLSKGSIAGFVRNFSIDMTECETEPGSFKSFNDFFARKLKKTARPFDKPAGCLMSPGDGRLQAWTDINPGSILQIKGMNYSLAELLQNDKLAKEYDGGTYMILRLCPVDYHRFHFFDNGSCSAPVKVKGEYYSVNPVALERIPELYCRNKREYSIFRTDNFGEVLYAEVGATSVGTIIQTYTPDSRLERGEEKGYFKFGGSTVLLFFKKGRVVIDKEILEQTASGFETRVLAGDTIGKALNGAKIC</sequence>
<comment type="cofactor">
    <cofactor evidence="11">
        <name>pyruvate</name>
        <dbReference type="ChEBI" id="CHEBI:15361"/>
    </cofactor>
    <text evidence="11">Binds 1 pyruvoyl group covalently per subunit.</text>
</comment>
<dbReference type="STRING" id="48256.CLHUN_32140"/>
<comment type="caution">
    <text evidence="12">The sequence shown here is derived from an EMBL/GenBank/DDBJ whole genome shotgun (WGS) entry which is preliminary data.</text>
</comment>
<dbReference type="OrthoDB" id="9802030at2"/>
<keyword evidence="2 11" id="KW-0444">Lipid biosynthesis</keyword>
<keyword evidence="9 11" id="KW-1208">Phospholipid metabolism</keyword>
<feature type="active site" description="Charge relay system; for autoendoproteolytic cleavage activity" evidence="11">
    <location>
        <position position="169"/>
    </location>
</feature>
<keyword evidence="7 11" id="KW-0594">Phospholipid biosynthesis</keyword>
<comment type="PTM">
    <text evidence="11">Is synthesized initially as an inactive proenzyme. Formation of the active enzyme involves a self-maturation process in which the active site pyruvoyl group is generated from an internal serine residue via an autocatalytic post-translational modification. Two non-identical subunits are generated from the proenzyme in this reaction, and the pyruvate is formed at the N-terminus of the alpha chain, which is derived from the carboxyl end of the proenzyme. The autoendoproteolytic cleavage occurs by a canonical serine protease mechanism, in which the side chain hydroxyl group of the serine supplies its oxygen atom to form the C-terminus of the beta chain, while the remainder of the serine residue undergoes an oxidative deamination to produce ammonia and the pyruvoyl prosthetic group on the alpha chain. During this reaction, the Ser that is part of the protease active site of the proenzyme becomes the pyruvoyl prosthetic group, which constitutes an essential element of the active site of the mature decarboxylase.</text>
</comment>
<feature type="active site" description="Charge relay system; for autoendoproteolytic cleavage activity" evidence="11">
    <location>
        <position position="113"/>
    </location>
</feature>
<accession>A0A1V4SGA6</accession>
<evidence type="ECO:0000256" key="9">
    <source>
        <dbReference type="ARBA" id="ARBA00023264"/>
    </source>
</evidence>
<comment type="similarity">
    <text evidence="11">Belongs to the phosphatidylserine decarboxylase family. PSD-B subfamily. Prokaryotic type II sub-subfamily.</text>
</comment>